<keyword evidence="1" id="KW-0175">Coiled coil</keyword>
<reference evidence="2 3" key="1">
    <citation type="submission" date="2024-05" db="EMBL/GenBank/DDBJ databases">
        <title>Genome sequencing and assembly of Indian major carp, Cirrhinus mrigala (Hamilton, 1822).</title>
        <authorList>
            <person name="Mohindra V."/>
            <person name="Chowdhury L.M."/>
            <person name="Lal K."/>
            <person name="Jena J.K."/>
        </authorList>
    </citation>
    <scope>NUCLEOTIDE SEQUENCE [LARGE SCALE GENOMIC DNA]</scope>
    <source>
        <strain evidence="2">CM1030</strain>
        <tissue evidence="2">Blood</tissue>
    </source>
</reference>
<feature type="non-terminal residue" evidence="2">
    <location>
        <position position="125"/>
    </location>
</feature>
<keyword evidence="3" id="KW-1185">Reference proteome</keyword>
<feature type="coiled-coil region" evidence="1">
    <location>
        <begin position="70"/>
        <end position="104"/>
    </location>
</feature>
<dbReference type="AlphaFoldDB" id="A0ABD0RV43"/>
<dbReference type="SUPFAM" id="SSF64593">
    <property type="entry name" value="Intermediate filament protein, coiled coil region"/>
    <property type="match status" value="1"/>
</dbReference>
<organism evidence="2 3">
    <name type="scientific">Cirrhinus mrigala</name>
    <name type="common">Mrigala</name>
    <dbReference type="NCBI Taxonomy" id="683832"/>
    <lineage>
        <taxon>Eukaryota</taxon>
        <taxon>Metazoa</taxon>
        <taxon>Chordata</taxon>
        <taxon>Craniata</taxon>
        <taxon>Vertebrata</taxon>
        <taxon>Euteleostomi</taxon>
        <taxon>Actinopterygii</taxon>
        <taxon>Neopterygii</taxon>
        <taxon>Teleostei</taxon>
        <taxon>Ostariophysi</taxon>
        <taxon>Cypriniformes</taxon>
        <taxon>Cyprinidae</taxon>
        <taxon>Labeoninae</taxon>
        <taxon>Labeonini</taxon>
        <taxon>Cirrhinus</taxon>
    </lineage>
</organism>
<protein>
    <submittedName>
        <fullName evidence="2">Uncharacterized protein</fullName>
    </submittedName>
</protein>
<evidence type="ECO:0000313" key="3">
    <source>
        <dbReference type="Proteomes" id="UP001529510"/>
    </source>
</evidence>
<accession>A0ABD0RV43</accession>
<name>A0ABD0RV43_CIRMR</name>
<proteinExistence type="predicted"/>
<comment type="caution">
    <text evidence="2">The sequence shown here is derived from an EMBL/GenBank/DDBJ whole genome shotgun (WGS) entry which is preliminary data.</text>
</comment>
<evidence type="ECO:0000313" key="2">
    <source>
        <dbReference type="EMBL" id="KAL0202273.1"/>
    </source>
</evidence>
<gene>
    <name evidence="2" type="ORF">M9458_000291</name>
</gene>
<dbReference type="Proteomes" id="UP001529510">
    <property type="component" value="Unassembled WGS sequence"/>
</dbReference>
<evidence type="ECO:0000256" key="1">
    <source>
        <dbReference type="SAM" id="Coils"/>
    </source>
</evidence>
<sequence>FSSYGSQAVMGGGLLNLELVWASGPALDWVSDPVLVLAADPDLGLLLVRVESGVHYRPEVVEAPLGRFLKQVLNDRLATYLEKVKRLEATNLELNEKLRAFTINRVQSSFNLEPYEIQIKPLREK</sequence>
<feature type="non-terminal residue" evidence="2">
    <location>
        <position position="1"/>
    </location>
</feature>
<dbReference type="EMBL" id="JAMKFB020000001">
    <property type="protein sequence ID" value="KAL0202273.1"/>
    <property type="molecule type" value="Genomic_DNA"/>
</dbReference>